<dbReference type="Gene3D" id="3.10.450.50">
    <property type="match status" value="1"/>
</dbReference>
<feature type="domain" description="SnoaL-like" evidence="1">
    <location>
        <begin position="27"/>
        <end position="120"/>
    </location>
</feature>
<dbReference type="SUPFAM" id="SSF54427">
    <property type="entry name" value="NTF2-like"/>
    <property type="match status" value="1"/>
</dbReference>
<protein>
    <recommendedName>
        <fullName evidence="1">SnoaL-like domain-containing protein</fullName>
    </recommendedName>
</protein>
<dbReference type="InterPro" id="IPR037401">
    <property type="entry name" value="SnoaL-like"/>
</dbReference>
<keyword evidence="3" id="KW-1185">Reference proteome</keyword>
<name>A0A7W3LNR1_ACTNM</name>
<dbReference type="InterPro" id="IPR032710">
    <property type="entry name" value="NTF2-like_dom_sf"/>
</dbReference>
<sequence length="130" mass="14915">MTVTGEPVTGERLLTAFIRDYPREMGLTDEDPEAILDRYLAPDFVFRNYGVPVDRRRMLGQARPARRNTLDVETEIHEMLLDGPRFAARYTTRPTTRKGGTLEIHVLMFGELAEDGRIRRVDQITHTGRA</sequence>
<dbReference type="RefSeq" id="WP_182843786.1">
    <property type="nucleotide sequence ID" value="NZ_BAAALP010000070.1"/>
</dbReference>
<evidence type="ECO:0000259" key="1">
    <source>
        <dbReference type="Pfam" id="PF12680"/>
    </source>
</evidence>
<organism evidence="2 3">
    <name type="scientific">Actinomadura namibiensis</name>
    <dbReference type="NCBI Taxonomy" id="182080"/>
    <lineage>
        <taxon>Bacteria</taxon>
        <taxon>Bacillati</taxon>
        <taxon>Actinomycetota</taxon>
        <taxon>Actinomycetes</taxon>
        <taxon>Streptosporangiales</taxon>
        <taxon>Thermomonosporaceae</taxon>
        <taxon>Actinomadura</taxon>
    </lineage>
</organism>
<evidence type="ECO:0000313" key="3">
    <source>
        <dbReference type="Proteomes" id="UP000572680"/>
    </source>
</evidence>
<evidence type="ECO:0000313" key="2">
    <source>
        <dbReference type="EMBL" id="MBA8951469.1"/>
    </source>
</evidence>
<proteinExistence type="predicted"/>
<dbReference type="Pfam" id="PF12680">
    <property type="entry name" value="SnoaL_2"/>
    <property type="match status" value="1"/>
</dbReference>
<dbReference type="EMBL" id="JACJIA010000003">
    <property type="protein sequence ID" value="MBA8951469.1"/>
    <property type="molecule type" value="Genomic_DNA"/>
</dbReference>
<gene>
    <name evidence="2" type="ORF">HNR61_003100</name>
</gene>
<dbReference type="Proteomes" id="UP000572680">
    <property type="component" value="Unassembled WGS sequence"/>
</dbReference>
<reference evidence="2 3" key="1">
    <citation type="submission" date="2020-08" db="EMBL/GenBank/DDBJ databases">
        <title>Genomic Encyclopedia of Type Strains, Phase IV (KMG-IV): sequencing the most valuable type-strain genomes for metagenomic binning, comparative biology and taxonomic classification.</title>
        <authorList>
            <person name="Goeker M."/>
        </authorList>
    </citation>
    <scope>NUCLEOTIDE SEQUENCE [LARGE SCALE GENOMIC DNA]</scope>
    <source>
        <strain evidence="2 3">DSM 44197</strain>
    </source>
</reference>
<accession>A0A7W3LNR1</accession>
<comment type="caution">
    <text evidence="2">The sequence shown here is derived from an EMBL/GenBank/DDBJ whole genome shotgun (WGS) entry which is preliminary data.</text>
</comment>
<dbReference type="AlphaFoldDB" id="A0A7W3LNR1"/>